<gene>
    <name evidence="2" type="ORF">ORJ04_09505</name>
</gene>
<protein>
    <submittedName>
        <fullName evidence="2">Uncharacterized protein</fullName>
    </submittedName>
</protein>
<accession>A0ABT9HYI8</accession>
<name>A0ABT9HYI8_9GAMM</name>
<proteinExistence type="predicted"/>
<evidence type="ECO:0000313" key="3">
    <source>
        <dbReference type="Proteomes" id="UP001231109"/>
    </source>
</evidence>
<keyword evidence="1" id="KW-0812">Transmembrane</keyword>
<reference evidence="2 3" key="1">
    <citation type="submission" date="2022-11" db="EMBL/GenBank/DDBJ databases">
        <title>Viruses from the air-sea interface of a natural surface slick.</title>
        <authorList>
            <person name="Rahlff J."/>
            <person name="Holmfeldt K."/>
        </authorList>
    </citation>
    <scope>NUCLEOTIDE SEQUENCE [LARGE SCALE GENOMIC DNA]</scope>
    <source>
        <strain evidence="2 3">SMS4</strain>
    </source>
</reference>
<keyword evidence="1" id="KW-0472">Membrane</keyword>
<dbReference type="SUPFAM" id="SSF57802">
    <property type="entry name" value="Rubredoxin-like"/>
    <property type="match status" value="1"/>
</dbReference>
<evidence type="ECO:0000256" key="1">
    <source>
        <dbReference type="SAM" id="Phobius"/>
    </source>
</evidence>
<dbReference type="Proteomes" id="UP001231109">
    <property type="component" value="Unassembled WGS sequence"/>
</dbReference>
<feature type="transmembrane region" description="Helical" evidence="1">
    <location>
        <begin position="57"/>
        <end position="76"/>
    </location>
</feature>
<sequence>MKDFIRCPKCEYVRTDSDINPDWQCPACHIAYSKFTATGERLLRKYVPNFIPFSDRIFNIAASFFLLIYGTYGLMVNDIYIPGKRSRGIHFYDENAIMVYAAFICASIVMISVVIDHYDQRDNEHRYKAVGRFFKISGWVLFFIACVLSLFVPHEGA</sequence>
<dbReference type="RefSeq" id="WP_305975424.1">
    <property type="nucleotide sequence ID" value="NZ_JAPJDZ010000019.1"/>
</dbReference>
<evidence type="ECO:0000313" key="2">
    <source>
        <dbReference type="EMBL" id="MDP5136184.1"/>
    </source>
</evidence>
<comment type="caution">
    <text evidence="2">The sequence shown here is derived from an EMBL/GenBank/DDBJ whole genome shotgun (WGS) entry which is preliminary data.</text>
</comment>
<feature type="transmembrane region" description="Helical" evidence="1">
    <location>
        <begin position="136"/>
        <end position="154"/>
    </location>
</feature>
<keyword evidence="1" id="KW-1133">Transmembrane helix</keyword>
<dbReference type="EMBL" id="JAPJDZ010000019">
    <property type="protein sequence ID" value="MDP5136184.1"/>
    <property type="molecule type" value="Genomic_DNA"/>
</dbReference>
<keyword evidence="3" id="KW-1185">Reference proteome</keyword>
<feature type="transmembrane region" description="Helical" evidence="1">
    <location>
        <begin position="96"/>
        <end position="115"/>
    </location>
</feature>
<organism evidence="2 3">
    <name type="scientific">Rheinheimera baltica</name>
    <dbReference type="NCBI Taxonomy" id="67576"/>
    <lineage>
        <taxon>Bacteria</taxon>
        <taxon>Pseudomonadati</taxon>
        <taxon>Pseudomonadota</taxon>
        <taxon>Gammaproteobacteria</taxon>
        <taxon>Chromatiales</taxon>
        <taxon>Chromatiaceae</taxon>
        <taxon>Rheinheimera</taxon>
    </lineage>
</organism>